<organism evidence="13 14">
    <name type="scientific">Marinagarivorans cellulosilyticus</name>
    <dbReference type="NCBI Taxonomy" id="2721545"/>
    <lineage>
        <taxon>Bacteria</taxon>
        <taxon>Pseudomonadati</taxon>
        <taxon>Pseudomonadota</taxon>
        <taxon>Gammaproteobacteria</taxon>
        <taxon>Cellvibrionales</taxon>
        <taxon>Cellvibrionaceae</taxon>
        <taxon>Marinagarivorans</taxon>
    </lineage>
</organism>
<comment type="similarity">
    <text evidence="2">Belongs to the type IA topoisomerase family.</text>
</comment>
<evidence type="ECO:0000256" key="7">
    <source>
        <dbReference type="ARBA" id="ARBA00030003"/>
    </source>
</evidence>
<dbReference type="SMART" id="SM00493">
    <property type="entry name" value="TOPRIM"/>
    <property type="match status" value="1"/>
</dbReference>
<dbReference type="Gene3D" id="3.40.50.140">
    <property type="match status" value="1"/>
</dbReference>
<evidence type="ECO:0000256" key="10">
    <source>
        <dbReference type="ARBA" id="ARBA00032877"/>
    </source>
</evidence>
<proteinExistence type="inferred from homology"/>
<keyword evidence="14" id="KW-1185">Reference proteome</keyword>
<evidence type="ECO:0000256" key="6">
    <source>
        <dbReference type="ARBA" id="ARBA00023235"/>
    </source>
</evidence>
<evidence type="ECO:0000259" key="12">
    <source>
        <dbReference type="PROSITE" id="PS52039"/>
    </source>
</evidence>
<dbReference type="Pfam" id="PF01751">
    <property type="entry name" value="Toprim"/>
    <property type="match status" value="1"/>
</dbReference>
<dbReference type="InterPro" id="IPR013497">
    <property type="entry name" value="Topo_IA_cen"/>
</dbReference>
<evidence type="ECO:0000256" key="1">
    <source>
        <dbReference type="ARBA" id="ARBA00000213"/>
    </source>
</evidence>
<dbReference type="Gene3D" id="1.10.460.10">
    <property type="entry name" value="Topoisomerase I, domain 2"/>
    <property type="match status" value="1"/>
</dbReference>
<evidence type="ECO:0000256" key="8">
    <source>
        <dbReference type="ARBA" id="ARBA00031985"/>
    </source>
</evidence>
<evidence type="ECO:0000256" key="5">
    <source>
        <dbReference type="ARBA" id="ARBA00023125"/>
    </source>
</evidence>
<evidence type="ECO:0000256" key="4">
    <source>
        <dbReference type="ARBA" id="ARBA00023029"/>
    </source>
</evidence>
<evidence type="ECO:0000256" key="3">
    <source>
        <dbReference type="ARBA" id="ARBA00012891"/>
    </source>
</evidence>
<keyword evidence="6 13" id="KW-0413">Isomerase</keyword>
<dbReference type="RefSeq" id="WP_236987133.1">
    <property type="nucleotide sequence ID" value="NZ_AP023086.1"/>
</dbReference>
<keyword evidence="5" id="KW-0238">DNA-binding</keyword>
<dbReference type="InterPro" id="IPR003601">
    <property type="entry name" value="Topo_IA_2"/>
</dbReference>
<evidence type="ECO:0000256" key="9">
    <source>
        <dbReference type="ARBA" id="ARBA00032235"/>
    </source>
</evidence>
<protein>
    <recommendedName>
        <fullName evidence="3">DNA topoisomerase</fullName>
        <ecNumber evidence="3">5.6.2.1</ecNumber>
    </recommendedName>
    <alternativeName>
        <fullName evidence="10">Omega-protein</fullName>
    </alternativeName>
    <alternativeName>
        <fullName evidence="9">Relaxing enzyme</fullName>
    </alternativeName>
    <alternativeName>
        <fullName evidence="7">Swivelase</fullName>
    </alternativeName>
    <alternativeName>
        <fullName evidence="8">Untwisting enzyme</fullName>
    </alternativeName>
</protein>
<evidence type="ECO:0000313" key="14">
    <source>
        <dbReference type="Proteomes" id="UP001320119"/>
    </source>
</evidence>
<dbReference type="EMBL" id="AP023086">
    <property type="protein sequence ID" value="BCD97672.1"/>
    <property type="molecule type" value="Genomic_DNA"/>
</dbReference>
<dbReference type="PRINTS" id="PR00417">
    <property type="entry name" value="PRTPISMRASEI"/>
</dbReference>
<dbReference type="InterPro" id="IPR013826">
    <property type="entry name" value="Topo_IA_cen_sub3"/>
</dbReference>
<dbReference type="SUPFAM" id="SSF56712">
    <property type="entry name" value="Prokaryotic type I DNA topoisomerase"/>
    <property type="match status" value="1"/>
</dbReference>
<dbReference type="GO" id="GO:0003677">
    <property type="term" value="F:DNA binding"/>
    <property type="evidence" value="ECO:0007669"/>
    <property type="project" value="UniProtKB-KW"/>
</dbReference>
<gene>
    <name evidence="13" type="ORF">MARGE09_P1873</name>
</gene>
<dbReference type="CDD" id="cd00186">
    <property type="entry name" value="TOP1Ac"/>
    <property type="match status" value="1"/>
</dbReference>
<dbReference type="KEGG" id="marq:MARGE09_P1873"/>
<evidence type="ECO:0000256" key="2">
    <source>
        <dbReference type="ARBA" id="ARBA00009446"/>
    </source>
</evidence>
<dbReference type="EC" id="5.6.2.1" evidence="3"/>
<dbReference type="Pfam" id="PF01131">
    <property type="entry name" value="Topoisom_bac"/>
    <property type="match status" value="1"/>
</dbReference>
<dbReference type="Gene3D" id="2.70.20.10">
    <property type="entry name" value="Topoisomerase I, domain 3"/>
    <property type="match status" value="1"/>
</dbReference>
<keyword evidence="4" id="KW-0799">Topoisomerase</keyword>
<dbReference type="PANTHER" id="PTHR42785">
    <property type="entry name" value="DNA TOPOISOMERASE, TYPE IA, CORE"/>
    <property type="match status" value="1"/>
</dbReference>
<accession>A0AAN1WHG5</accession>
<dbReference type="InterPro" id="IPR013824">
    <property type="entry name" value="Topo_IA_cen_sub1"/>
</dbReference>
<evidence type="ECO:0000259" key="11">
    <source>
        <dbReference type="PROSITE" id="PS50880"/>
    </source>
</evidence>
<dbReference type="GO" id="GO:0006265">
    <property type="term" value="P:DNA topological change"/>
    <property type="evidence" value="ECO:0007669"/>
    <property type="project" value="InterPro"/>
</dbReference>
<dbReference type="InterPro" id="IPR000380">
    <property type="entry name" value="Topo_IA"/>
</dbReference>
<feature type="domain" description="Topo IA-type catalytic" evidence="12">
    <location>
        <begin position="127"/>
        <end position="570"/>
    </location>
</feature>
<evidence type="ECO:0000313" key="13">
    <source>
        <dbReference type="EMBL" id="BCD97672.1"/>
    </source>
</evidence>
<dbReference type="PROSITE" id="PS52039">
    <property type="entry name" value="TOPO_IA_2"/>
    <property type="match status" value="1"/>
</dbReference>
<name>A0AAN1WHG5_9GAMM</name>
<sequence length="674" mass="74470">MSILFVVESPNKAKSIRNYFPDFKVVATVGHFRDLPVDRIGAEPPKHEPEYVTMEGKADVEKNLRAAANKASVIYLATDPDREGEAIAAHVANLLGQKHKAKIHRVTYVEVNKKSIEHAIKQKRQIDWALVRAQEARRVIDRYVGYIVSPVLTNKFKEHVSAIHFLSAGRVQTIALKLIVERQRTIKNFKPVEHYGVTAHCLKDGVDYKAQWAATGINDDGCASTEDGEKKQGSGLVTDRALAEAVNARTDTLTVFQVQKKAVAIAPPKPLTTSSFVRLMSGKLRLTTKASMDAAQKLFEQGLITYHRTDSPVMSKDAQEAVRAFARQQGLPVPEAARTVKAKQGSQEGHECLRVTDIANTRPELVDQSLMKVYQLVWLTTLQSQLANAIDDRTTVILKNGTEDVFIAKGSVQKELGWRASLKLSKDDSIESEKIRGGEEKIAKLPMLAEGEAAIVESTTLEIKHTKPPSVFSEKTLVEKLDKLNIGRPATYAQIIERINEQGYIERDTKLNLTSTALGECVIDVLDGQYSFLNYEYTAELESLFDQIADRKHEMSYLPVVDAVYSSLEFDSSTLEALALPTVICEKMRQVKPKAKPKSKSKKSGAKKMGTVVAFSSAKKNSGMDKSSFVAGTQCTTCRSGTLSIKALKGGDIIGKEFVGCSAFPTCKHFQWVN</sequence>
<dbReference type="InterPro" id="IPR003602">
    <property type="entry name" value="Topo_IA_DNA-bd_dom"/>
</dbReference>
<feature type="domain" description="Toprim" evidence="11">
    <location>
        <begin position="2"/>
        <end position="111"/>
    </location>
</feature>
<dbReference type="InterPro" id="IPR013825">
    <property type="entry name" value="Topo_IA_cen_sub2"/>
</dbReference>
<dbReference type="Gene3D" id="1.10.290.10">
    <property type="entry name" value="Topoisomerase I, domain 4"/>
    <property type="match status" value="1"/>
</dbReference>
<dbReference type="InterPro" id="IPR006171">
    <property type="entry name" value="TOPRIM_dom"/>
</dbReference>
<dbReference type="SMART" id="SM00436">
    <property type="entry name" value="TOP1Bc"/>
    <property type="match status" value="1"/>
</dbReference>
<dbReference type="InterPro" id="IPR023405">
    <property type="entry name" value="Topo_IA_core_domain"/>
</dbReference>
<dbReference type="PANTHER" id="PTHR42785:SF1">
    <property type="entry name" value="DNA TOPOISOMERASE"/>
    <property type="match status" value="1"/>
</dbReference>
<comment type="catalytic activity">
    <reaction evidence="1">
        <text>ATP-independent breakage of single-stranded DNA, followed by passage and rejoining.</text>
        <dbReference type="EC" id="5.6.2.1"/>
    </reaction>
</comment>
<reference evidence="13 14" key="1">
    <citation type="journal article" date="2022" name="IScience">
        <title>An ultrasensitive nanofiber-based assay for enzymatic hydrolysis and deep-sea microbial degradation of cellulose.</title>
        <authorList>
            <person name="Tsudome M."/>
            <person name="Tachioka M."/>
            <person name="Miyazaki M."/>
            <person name="Uchimura K."/>
            <person name="Tsuda M."/>
            <person name="Takaki Y."/>
            <person name="Deguchi S."/>
        </authorList>
    </citation>
    <scope>NUCLEOTIDE SEQUENCE [LARGE SCALE GENOMIC DNA]</scope>
    <source>
        <strain evidence="13 14">GE09</strain>
    </source>
</reference>
<dbReference type="Proteomes" id="UP001320119">
    <property type="component" value="Chromosome"/>
</dbReference>
<dbReference type="SMART" id="SM00437">
    <property type="entry name" value="TOP1Ac"/>
    <property type="match status" value="1"/>
</dbReference>
<dbReference type="GO" id="GO:0003917">
    <property type="term" value="F:DNA topoisomerase type I (single strand cut, ATP-independent) activity"/>
    <property type="evidence" value="ECO:0007669"/>
    <property type="project" value="UniProtKB-EC"/>
</dbReference>
<dbReference type="PROSITE" id="PS50880">
    <property type="entry name" value="TOPRIM"/>
    <property type="match status" value="1"/>
</dbReference>
<dbReference type="AlphaFoldDB" id="A0AAN1WHG5"/>